<dbReference type="PANTHER" id="PTHR10434">
    <property type="entry name" value="1-ACYL-SN-GLYCEROL-3-PHOSPHATE ACYLTRANSFERASE"/>
    <property type="match status" value="1"/>
</dbReference>
<keyword evidence="2" id="KW-0808">Transferase</keyword>
<dbReference type="CDD" id="cd07989">
    <property type="entry name" value="LPLAT_AGPAT-like"/>
    <property type="match status" value="1"/>
</dbReference>
<dbReference type="InterPro" id="IPR002123">
    <property type="entry name" value="Plipid/glycerol_acylTrfase"/>
</dbReference>
<feature type="domain" description="Phospholipid/glycerol acyltransferase" evidence="5">
    <location>
        <begin position="84"/>
        <end position="196"/>
    </location>
</feature>
<dbReference type="Proteomes" id="UP000244896">
    <property type="component" value="Chromosome"/>
</dbReference>
<dbReference type="GO" id="GO:0006654">
    <property type="term" value="P:phosphatidic acid biosynthetic process"/>
    <property type="evidence" value="ECO:0007669"/>
    <property type="project" value="TreeGrafter"/>
</dbReference>
<dbReference type="AlphaFoldDB" id="A0A2U8E2B5"/>
<protein>
    <recommendedName>
        <fullName evidence="5">Phospholipid/glycerol acyltransferase domain-containing protein</fullName>
    </recommendedName>
</protein>
<evidence type="ECO:0000256" key="1">
    <source>
        <dbReference type="ARBA" id="ARBA00005189"/>
    </source>
</evidence>
<dbReference type="OrthoDB" id="9803035at2"/>
<keyword evidence="7" id="KW-1185">Reference proteome</keyword>
<keyword evidence="4" id="KW-1133">Transmembrane helix</keyword>
<dbReference type="RefSeq" id="WP_108824728.1">
    <property type="nucleotide sequence ID" value="NZ_CP023004.1"/>
</dbReference>
<dbReference type="SUPFAM" id="SSF69593">
    <property type="entry name" value="Glycerol-3-phosphate (1)-acyltransferase"/>
    <property type="match status" value="1"/>
</dbReference>
<proteinExistence type="predicted"/>
<dbReference type="SMART" id="SM00563">
    <property type="entry name" value="PlsC"/>
    <property type="match status" value="1"/>
</dbReference>
<dbReference type="Pfam" id="PF01553">
    <property type="entry name" value="Acyltransferase"/>
    <property type="match status" value="1"/>
</dbReference>
<keyword evidence="4" id="KW-0472">Membrane</keyword>
<reference evidence="6 7" key="1">
    <citation type="journal article" date="2018" name="Syst. Appl. Microbiol.">
        <title>Ereboglobus luteus gen. nov. sp. nov. from cockroach guts, and new insights into the oxygen relationship of the genera Opitutus and Didymococcus (Verrucomicrobia: Opitutaceae).</title>
        <authorList>
            <person name="Tegtmeier D."/>
            <person name="Belitz A."/>
            <person name="Radek R."/>
            <person name="Heimerl T."/>
            <person name="Brune A."/>
        </authorList>
    </citation>
    <scope>NUCLEOTIDE SEQUENCE [LARGE SCALE GENOMIC DNA]</scope>
    <source>
        <strain evidence="6 7">Ho45</strain>
    </source>
</reference>
<name>A0A2U8E2B5_9BACT</name>
<evidence type="ECO:0000256" key="2">
    <source>
        <dbReference type="ARBA" id="ARBA00022679"/>
    </source>
</evidence>
<evidence type="ECO:0000313" key="7">
    <source>
        <dbReference type="Proteomes" id="UP000244896"/>
    </source>
</evidence>
<organism evidence="6 7">
    <name type="scientific">Ereboglobus luteus</name>
    <dbReference type="NCBI Taxonomy" id="1796921"/>
    <lineage>
        <taxon>Bacteria</taxon>
        <taxon>Pseudomonadati</taxon>
        <taxon>Verrucomicrobiota</taxon>
        <taxon>Opitutia</taxon>
        <taxon>Opitutales</taxon>
        <taxon>Opitutaceae</taxon>
        <taxon>Ereboglobus</taxon>
    </lineage>
</organism>
<evidence type="ECO:0000256" key="4">
    <source>
        <dbReference type="SAM" id="Phobius"/>
    </source>
</evidence>
<accession>A0A2U8E2B5</accession>
<dbReference type="GO" id="GO:0003841">
    <property type="term" value="F:1-acylglycerol-3-phosphate O-acyltransferase activity"/>
    <property type="evidence" value="ECO:0007669"/>
    <property type="project" value="TreeGrafter"/>
</dbReference>
<gene>
    <name evidence="6" type="ORF">CKA38_06310</name>
</gene>
<dbReference type="EMBL" id="CP023004">
    <property type="protein sequence ID" value="AWI08916.1"/>
    <property type="molecule type" value="Genomic_DNA"/>
</dbReference>
<evidence type="ECO:0000313" key="6">
    <source>
        <dbReference type="EMBL" id="AWI08916.1"/>
    </source>
</evidence>
<dbReference type="KEGG" id="elut:CKA38_06310"/>
<evidence type="ECO:0000259" key="5">
    <source>
        <dbReference type="SMART" id="SM00563"/>
    </source>
</evidence>
<keyword evidence="4" id="KW-0812">Transmembrane</keyword>
<dbReference type="PANTHER" id="PTHR10434:SF66">
    <property type="entry name" value="PHOSPHOLIPID_GLYCEROL ACYLTRANSFERASE DOMAIN-CONTAINING PROTEIN"/>
    <property type="match status" value="1"/>
</dbReference>
<evidence type="ECO:0000256" key="3">
    <source>
        <dbReference type="ARBA" id="ARBA00023315"/>
    </source>
</evidence>
<sequence>MIRTLKHIYYAVAYYISWGLFMGVGFLISVLSLPFYPWRKREGLHKKMRAVQRALFRVWIRWFRASGVVRITWKNFDEPLAPGTVYISTHPCLIDAPLLLGRLPDTICVVKPAIMSNPALGAAAIVAGYVTGSNDVDMVRAVAEKVQAGASLLIFPEGTRTEPGTTLNPFKPGFALIANRAAAPVRLIIVRASAGFVTRGRPWWKIPDVLPATMELSLDREWPHDPQKSAAALSAEIESYVRGKISE</sequence>
<feature type="transmembrane region" description="Helical" evidence="4">
    <location>
        <begin position="12"/>
        <end position="38"/>
    </location>
</feature>
<comment type="pathway">
    <text evidence="1">Lipid metabolism.</text>
</comment>
<keyword evidence="3" id="KW-0012">Acyltransferase</keyword>